<name>A0A0G4F0C2_VITBC</name>
<sequence>MFGDPYRDREDTNTRFFRNVQCILQFLRDNGLEASLTSVASETGVEYIDGYLPGGALDCALDLYEDYRVKQVAHSSDGADPSDLQVVLPDHTGHICRSQLLTVDPPHPKNVLTIRFLPPSPSLSQHQTFIATGAADSVLRIIRLKLDDSSGASEVVAAYEGMRSPILTIDFDKSSGGGLLLLLGGMAGNVQLVRWEEGRAMELLHEYQHHATGKPVLCARFSPDGRYIVTASKDRTLALLERANDAEAESSGGGRFVQRAAFTFTGEVLAIEWVGVDECVASVRGSYELHYFSASQRKETMRTTLNAMRDDVVSFAVLDLKASADGTKLLACTDKSRLILFATKSSMQLGNYYGFECDDYSLPVCAFSLDGKSVYATSTGAHSTKTKLQAPEVVCWDIATQRLVHRLRGHKATIRTLARHPTRELIATGGFDKQVILYS</sequence>
<dbReference type="PANTHER" id="PTHR19879:SF9">
    <property type="entry name" value="TRANSCRIPTION INITIATION FACTOR TFIID SUBUNIT 5"/>
    <property type="match status" value="1"/>
</dbReference>
<evidence type="ECO:0000256" key="1">
    <source>
        <dbReference type="PROSITE-ProRule" id="PRU00221"/>
    </source>
</evidence>
<dbReference type="Proteomes" id="UP000041254">
    <property type="component" value="Unassembled WGS sequence"/>
</dbReference>
<dbReference type="InParanoid" id="A0A0G4F0C2"/>
<dbReference type="Pfam" id="PF00400">
    <property type="entry name" value="WD40"/>
    <property type="match status" value="2"/>
</dbReference>
<dbReference type="InterPro" id="IPR001680">
    <property type="entry name" value="WD40_rpt"/>
</dbReference>
<accession>A0A0G4F0C2</accession>
<dbReference type="SUPFAM" id="SSF50978">
    <property type="entry name" value="WD40 repeat-like"/>
    <property type="match status" value="1"/>
</dbReference>
<evidence type="ECO:0000313" key="2">
    <source>
        <dbReference type="EMBL" id="CEM04665.1"/>
    </source>
</evidence>
<reference evidence="2 3" key="1">
    <citation type="submission" date="2014-11" db="EMBL/GenBank/DDBJ databases">
        <authorList>
            <person name="Zhu J."/>
            <person name="Qi W."/>
            <person name="Song R."/>
        </authorList>
    </citation>
    <scope>NUCLEOTIDE SEQUENCE [LARGE SCALE GENOMIC DNA]</scope>
</reference>
<keyword evidence="1" id="KW-0853">WD repeat</keyword>
<dbReference type="PhylomeDB" id="A0A0G4F0C2"/>
<keyword evidence="3" id="KW-1185">Reference proteome</keyword>
<protein>
    <submittedName>
        <fullName evidence="2">Uncharacterized protein</fullName>
    </submittedName>
</protein>
<dbReference type="InterPro" id="IPR036322">
    <property type="entry name" value="WD40_repeat_dom_sf"/>
</dbReference>
<gene>
    <name evidence="2" type="ORF">Vbra_14079</name>
</gene>
<dbReference type="VEuPathDB" id="CryptoDB:Vbra_14079"/>
<dbReference type="EMBL" id="CDMY01000355">
    <property type="protein sequence ID" value="CEM04665.1"/>
    <property type="molecule type" value="Genomic_DNA"/>
</dbReference>
<evidence type="ECO:0000313" key="3">
    <source>
        <dbReference type="Proteomes" id="UP000041254"/>
    </source>
</evidence>
<dbReference type="SMART" id="SM00320">
    <property type="entry name" value="WD40"/>
    <property type="match status" value="5"/>
</dbReference>
<dbReference type="OMA" id="GHKAGPY"/>
<dbReference type="OrthoDB" id="432348at2759"/>
<dbReference type="PROSITE" id="PS50082">
    <property type="entry name" value="WD_REPEATS_2"/>
    <property type="match status" value="1"/>
</dbReference>
<proteinExistence type="predicted"/>
<dbReference type="STRING" id="1169540.A0A0G4F0C2"/>
<dbReference type="AlphaFoldDB" id="A0A0G4F0C2"/>
<feature type="repeat" description="WD" evidence="1">
    <location>
        <begin position="407"/>
        <end position="439"/>
    </location>
</feature>
<dbReference type="Gene3D" id="2.130.10.10">
    <property type="entry name" value="YVTN repeat-like/Quinoprotein amine dehydrogenase"/>
    <property type="match status" value="2"/>
</dbReference>
<dbReference type="InterPro" id="IPR015943">
    <property type="entry name" value="WD40/YVTN_repeat-like_dom_sf"/>
</dbReference>
<dbReference type="PANTHER" id="PTHR19879">
    <property type="entry name" value="TRANSCRIPTION INITIATION FACTOR TFIID"/>
    <property type="match status" value="1"/>
</dbReference>
<dbReference type="PROSITE" id="PS50294">
    <property type="entry name" value="WD_REPEATS_REGION"/>
    <property type="match status" value="1"/>
</dbReference>
<organism evidence="2 3">
    <name type="scientific">Vitrella brassicaformis (strain CCMP3155)</name>
    <dbReference type="NCBI Taxonomy" id="1169540"/>
    <lineage>
        <taxon>Eukaryota</taxon>
        <taxon>Sar</taxon>
        <taxon>Alveolata</taxon>
        <taxon>Colpodellida</taxon>
        <taxon>Vitrellaceae</taxon>
        <taxon>Vitrella</taxon>
    </lineage>
</organism>